<dbReference type="Gene3D" id="1.20.120.920">
    <property type="entry name" value="CRISPR-associated endonuclease Cas1, C-terminal domain"/>
    <property type="match status" value="1"/>
</dbReference>
<dbReference type="GO" id="GO:0004519">
    <property type="term" value="F:endonuclease activity"/>
    <property type="evidence" value="ECO:0007669"/>
    <property type="project" value="UniProtKB-KW"/>
</dbReference>
<dbReference type="InterPro" id="IPR042211">
    <property type="entry name" value="CRISPR-assoc_Cas1_N"/>
</dbReference>
<keyword evidence="6 10" id="KW-0051">Antiviral defense</keyword>
<evidence type="ECO:0000313" key="12">
    <source>
        <dbReference type="Proteomes" id="UP001477672"/>
    </source>
</evidence>
<evidence type="ECO:0000256" key="10">
    <source>
        <dbReference type="HAMAP-Rule" id="MF_01470"/>
    </source>
</evidence>
<dbReference type="Gene3D" id="3.100.10.20">
    <property type="entry name" value="CRISPR-associated endonuclease Cas1, N-terminal domain"/>
    <property type="match status" value="1"/>
</dbReference>
<accession>A0ABV1GIA9</accession>
<dbReference type="Proteomes" id="UP001477672">
    <property type="component" value="Unassembled WGS sequence"/>
</dbReference>
<name>A0ABV1GIA9_9FIRM</name>
<evidence type="ECO:0000256" key="8">
    <source>
        <dbReference type="ARBA" id="ARBA00023211"/>
    </source>
</evidence>
<evidence type="ECO:0000256" key="5">
    <source>
        <dbReference type="ARBA" id="ARBA00022842"/>
    </source>
</evidence>
<dbReference type="EC" id="3.1.-.-" evidence="10"/>
<dbReference type="RefSeq" id="WP_349217043.1">
    <property type="nucleotide sequence ID" value="NZ_JBBMFA010000111.1"/>
</dbReference>
<dbReference type="InterPro" id="IPR019855">
    <property type="entry name" value="CRISPR-assoc_Cas1_NMENI"/>
</dbReference>
<dbReference type="EMBL" id="JBBMFA010000111">
    <property type="protein sequence ID" value="MEQ2521586.1"/>
    <property type="molecule type" value="Genomic_DNA"/>
</dbReference>
<keyword evidence="12" id="KW-1185">Reference proteome</keyword>
<comment type="subunit">
    <text evidence="9 10">Homodimer, forms a heterotetramer with a Cas2 homodimer.</text>
</comment>
<evidence type="ECO:0000313" key="11">
    <source>
        <dbReference type="EMBL" id="MEQ2521586.1"/>
    </source>
</evidence>
<keyword evidence="5 10" id="KW-0460">Magnesium</keyword>
<keyword evidence="2 10" id="KW-0479">Metal-binding</keyword>
<gene>
    <name evidence="10 11" type="primary">cas1</name>
    <name evidence="11" type="ORF">WMO24_14290</name>
</gene>
<dbReference type="NCBIfam" id="TIGR00287">
    <property type="entry name" value="cas1"/>
    <property type="match status" value="1"/>
</dbReference>
<keyword evidence="1 10" id="KW-0540">Nuclease</keyword>
<dbReference type="HAMAP" id="MF_01470">
    <property type="entry name" value="Cas1"/>
    <property type="match status" value="1"/>
</dbReference>
<dbReference type="Pfam" id="PF01867">
    <property type="entry name" value="Cas_Cas1"/>
    <property type="match status" value="1"/>
</dbReference>
<dbReference type="InterPro" id="IPR002729">
    <property type="entry name" value="CRISPR-assoc_Cas1"/>
</dbReference>
<keyword evidence="3 10" id="KW-0255">Endonuclease</keyword>
<comment type="cofactor">
    <cofactor evidence="10">
        <name>Mg(2+)</name>
        <dbReference type="ChEBI" id="CHEBI:18420"/>
    </cofactor>
    <cofactor evidence="10">
        <name>Mn(2+)</name>
        <dbReference type="ChEBI" id="CHEBI:29035"/>
    </cofactor>
</comment>
<evidence type="ECO:0000256" key="4">
    <source>
        <dbReference type="ARBA" id="ARBA00022801"/>
    </source>
</evidence>
<feature type="binding site" evidence="10">
    <location>
        <position position="218"/>
    </location>
    <ligand>
        <name>Mn(2+)</name>
        <dbReference type="ChEBI" id="CHEBI:29035"/>
    </ligand>
</feature>
<keyword evidence="4 10" id="KW-0378">Hydrolase</keyword>
<dbReference type="NCBIfam" id="TIGR03639">
    <property type="entry name" value="cas1_NMENI"/>
    <property type="match status" value="1"/>
</dbReference>
<dbReference type="PANTHER" id="PTHR34353:SF2">
    <property type="entry name" value="CRISPR-ASSOCIATED ENDONUCLEASE CAS1 1"/>
    <property type="match status" value="1"/>
</dbReference>
<evidence type="ECO:0000256" key="2">
    <source>
        <dbReference type="ARBA" id="ARBA00022723"/>
    </source>
</evidence>
<keyword evidence="8 10" id="KW-0464">Manganese</keyword>
<reference evidence="11 12" key="1">
    <citation type="submission" date="2024-03" db="EMBL/GenBank/DDBJ databases">
        <title>Human intestinal bacterial collection.</title>
        <authorList>
            <person name="Pauvert C."/>
            <person name="Hitch T.C.A."/>
            <person name="Clavel T."/>
        </authorList>
    </citation>
    <scope>NUCLEOTIDE SEQUENCE [LARGE SCALE GENOMIC DNA]</scope>
    <source>
        <strain evidence="11 12">CLA-JM-H11</strain>
    </source>
</reference>
<evidence type="ECO:0000256" key="9">
    <source>
        <dbReference type="ARBA" id="ARBA00038592"/>
    </source>
</evidence>
<feature type="binding site" evidence="10">
    <location>
        <position position="203"/>
    </location>
    <ligand>
        <name>Mn(2+)</name>
        <dbReference type="ChEBI" id="CHEBI:29035"/>
    </ligand>
</feature>
<proteinExistence type="inferred from homology"/>
<dbReference type="PANTHER" id="PTHR34353">
    <property type="entry name" value="CRISPR-ASSOCIATED ENDONUCLEASE CAS1 1"/>
    <property type="match status" value="1"/>
</dbReference>
<evidence type="ECO:0000256" key="6">
    <source>
        <dbReference type="ARBA" id="ARBA00023118"/>
    </source>
</evidence>
<feature type="binding site" evidence="10">
    <location>
        <position position="147"/>
    </location>
    <ligand>
        <name>Mn(2+)</name>
        <dbReference type="ChEBI" id="CHEBI:29035"/>
    </ligand>
</feature>
<comment type="caution">
    <text evidence="11">The sequence shown here is derived from an EMBL/GenBank/DDBJ whole genome shotgun (WGS) entry which is preliminary data.</text>
</comment>
<keyword evidence="7 10" id="KW-0238">DNA-binding</keyword>
<dbReference type="InterPro" id="IPR050646">
    <property type="entry name" value="Cas1"/>
</dbReference>
<organism evidence="11 12">
    <name type="scientific">Ruthenibacterium intestinale</name>
    <dbReference type="NCBI Taxonomy" id="3133163"/>
    <lineage>
        <taxon>Bacteria</taxon>
        <taxon>Bacillati</taxon>
        <taxon>Bacillota</taxon>
        <taxon>Clostridia</taxon>
        <taxon>Eubacteriales</taxon>
        <taxon>Oscillospiraceae</taxon>
        <taxon>Ruthenibacterium</taxon>
    </lineage>
</organism>
<evidence type="ECO:0000256" key="7">
    <source>
        <dbReference type="ARBA" id="ARBA00023125"/>
    </source>
</evidence>
<evidence type="ECO:0000256" key="1">
    <source>
        <dbReference type="ARBA" id="ARBA00022722"/>
    </source>
</evidence>
<sequence length="291" mass="33543">MSWRVVMVASNAKLDYKLDYLVVRTLDEVKRIHLSEIGVLMVESTAVSLTAYLLCELMRRKIKVIFCDHDRNPCAELVPVNGSHDSSARIRRQIGWERTVCQQVWTEIVREKLRRQRDHLRCRGLPQADILTVYIEQLQWDDITNREGHAAKVYFNALFGAEFTRSGSDPVNAALNYGYSLLLSAINREISAAGYLNQLGIAHENTFNPFNLGCDFVEPLRPLVDGTVLELCPQELGREEKIALVRLLNREVQYNGKRQYLLYAIRLYCAGLFRALESGDMAEIKWIEYEW</sequence>
<protein>
    <recommendedName>
        <fullName evidence="10">CRISPR-associated endonuclease Cas1</fullName>
        <ecNumber evidence="10">3.1.-.-</ecNumber>
    </recommendedName>
</protein>
<comment type="similarity">
    <text evidence="10">Belongs to the CRISPR-associated endonuclease Cas1 family.</text>
</comment>
<comment type="function">
    <text evidence="10">CRISPR (clustered regularly interspaced short palindromic repeat), is an adaptive immune system that provides protection against mobile genetic elements (viruses, transposable elements and conjugative plasmids). CRISPR clusters contain spacers, sequences complementary to antecedent mobile elements, and target invading nucleic acids. CRISPR clusters are transcribed and processed into CRISPR RNA (crRNA). Acts as a dsDNA endonuclease. Involved in the integration of spacer DNA into the CRISPR cassette.</text>
</comment>
<dbReference type="InterPro" id="IPR042206">
    <property type="entry name" value="CRISPR-assoc_Cas1_C"/>
</dbReference>
<evidence type="ECO:0000256" key="3">
    <source>
        <dbReference type="ARBA" id="ARBA00022759"/>
    </source>
</evidence>